<keyword evidence="2" id="KW-1185">Reference proteome</keyword>
<gene>
    <name evidence="1" type="ORF">SAMN05216577_111102</name>
</gene>
<name>A0AAQ1HMN0_9PSED</name>
<comment type="caution">
    <text evidence="1">The sequence shown here is derived from an EMBL/GenBank/DDBJ whole genome shotgun (WGS) entry which is preliminary data.</text>
</comment>
<evidence type="ECO:0000313" key="1">
    <source>
        <dbReference type="EMBL" id="SFC84616.1"/>
    </source>
</evidence>
<dbReference type="Proteomes" id="UP000183385">
    <property type="component" value="Unassembled WGS sequence"/>
</dbReference>
<sequence>MDRRQLKARAARDILRRLGEPVPGSYQDTTRPPVDDLLVIVLHDVERVGPEGVLQVDQTQISTLAEQLPKVRREGFFTVCGKRWKVFEQVRNDGVIVTAAVQPA</sequence>
<proteinExistence type="predicted"/>
<dbReference type="EMBL" id="FOLS01000011">
    <property type="protein sequence ID" value="SFC84616.1"/>
    <property type="molecule type" value="Genomic_DNA"/>
</dbReference>
<reference evidence="1 2" key="1">
    <citation type="submission" date="2016-10" db="EMBL/GenBank/DDBJ databases">
        <authorList>
            <person name="Varghese N."/>
            <person name="Submissions S."/>
        </authorList>
    </citation>
    <scope>NUCLEOTIDE SEQUENCE [LARGE SCALE GENOMIC DNA]</scope>
    <source>
        <strain evidence="1 2">LMG 18378</strain>
    </source>
</reference>
<evidence type="ECO:0000313" key="2">
    <source>
        <dbReference type="Proteomes" id="UP000183385"/>
    </source>
</evidence>
<organism evidence="1 2">
    <name type="scientific">Pseudomonas citronellolis</name>
    <dbReference type="NCBI Taxonomy" id="53408"/>
    <lineage>
        <taxon>Bacteria</taxon>
        <taxon>Pseudomonadati</taxon>
        <taxon>Pseudomonadota</taxon>
        <taxon>Gammaproteobacteria</taxon>
        <taxon>Pseudomonadales</taxon>
        <taxon>Pseudomonadaceae</taxon>
        <taxon>Pseudomonas</taxon>
    </lineage>
</organism>
<accession>A0AAQ1HMN0</accession>
<protein>
    <submittedName>
        <fullName evidence="1">Uncharacterized protein</fullName>
    </submittedName>
</protein>
<dbReference type="RefSeq" id="WP_074980439.1">
    <property type="nucleotide sequence ID" value="NZ_FOLS01000011.1"/>
</dbReference>
<dbReference type="AlphaFoldDB" id="A0AAQ1HMN0"/>